<accession>A0ABX0MU41</accession>
<proteinExistence type="predicted"/>
<evidence type="ECO:0000313" key="1">
    <source>
        <dbReference type="EMBL" id="NHZ61374.1"/>
    </source>
</evidence>
<dbReference type="RefSeq" id="WP_167235634.1">
    <property type="nucleotide sequence ID" value="NZ_WHJF01000006.1"/>
</dbReference>
<gene>
    <name evidence="1" type="ORF">F1735_03490</name>
</gene>
<evidence type="ECO:0000313" key="2">
    <source>
        <dbReference type="Proteomes" id="UP000610594"/>
    </source>
</evidence>
<comment type="caution">
    <text evidence="1">The sequence shown here is derived from an EMBL/GenBank/DDBJ whole genome shotgun (WGS) entry which is preliminary data.</text>
</comment>
<keyword evidence="2" id="KW-1185">Reference proteome</keyword>
<name>A0ABX0MU41_9BURK</name>
<protein>
    <submittedName>
        <fullName evidence="1">Uncharacterized protein</fullName>
    </submittedName>
</protein>
<dbReference type="Proteomes" id="UP000610594">
    <property type="component" value="Unassembled WGS sequence"/>
</dbReference>
<reference evidence="1 2" key="1">
    <citation type="submission" date="2019-10" db="EMBL/GenBank/DDBJ databases">
        <title>Taxonomy of Antarctic Massilia spp.: description of Massilia rubra sp. nov., Massilia aquatica sp. nov., Massilia mucilaginosa sp. nov., Massilia frigida sp. nov. isolated from streams, lakes and regoliths.</title>
        <authorList>
            <person name="Holochova P."/>
            <person name="Sedlacek I."/>
            <person name="Kralova S."/>
            <person name="Maslanova I."/>
            <person name="Busse H.-J."/>
            <person name="Stankova E."/>
            <person name="Vrbovska V."/>
            <person name="Kovarovic V."/>
            <person name="Bartak M."/>
            <person name="Svec P."/>
            <person name="Pantucek R."/>
        </authorList>
    </citation>
    <scope>NUCLEOTIDE SEQUENCE [LARGE SCALE GENOMIC DNA]</scope>
    <source>
        <strain evidence="1 2">CCM 8694</strain>
    </source>
</reference>
<sequence length="176" mass="19154">MEWRTHPALSGKFHPDYPDDIQVIIHDGGPRITTLNPEAAWVTVTGVDGDVFSGRLIITPTQVSSVRLNQSIRFIATSNNHPLMVSDKYLEERPSWLIGACHTCGFDELLDAPSDLIKAVFPNIPADAEMETFTAFCGACGGAQIVEARPAPKAAAPLADAAQSAASERPWWKRWG</sequence>
<dbReference type="EMBL" id="WHJF01000006">
    <property type="protein sequence ID" value="NHZ61374.1"/>
    <property type="molecule type" value="Genomic_DNA"/>
</dbReference>
<organism evidence="1 2">
    <name type="scientific">Massilia genomosp. 1</name>
    <dbReference type="NCBI Taxonomy" id="2609280"/>
    <lineage>
        <taxon>Bacteria</taxon>
        <taxon>Pseudomonadati</taxon>
        <taxon>Pseudomonadota</taxon>
        <taxon>Betaproteobacteria</taxon>
        <taxon>Burkholderiales</taxon>
        <taxon>Oxalobacteraceae</taxon>
        <taxon>Telluria group</taxon>
        <taxon>Massilia</taxon>
    </lineage>
</organism>